<feature type="domain" description="Luciferase-like" evidence="2">
    <location>
        <begin position="10"/>
        <end position="252"/>
    </location>
</feature>
<reference evidence="4" key="1">
    <citation type="journal article" date="2019" name="Int. J. Syst. Evol. Microbiol.">
        <title>The Global Catalogue of Microorganisms (GCM) 10K type strain sequencing project: providing services to taxonomists for standard genome sequencing and annotation.</title>
        <authorList>
            <consortium name="The Broad Institute Genomics Platform"/>
            <consortium name="The Broad Institute Genome Sequencing Center for Infectious Disease"/>
            <person name="Wu L."/>
            <person name="Ma J."/>
        </authorList>
    </citation>
    <scope>NUCLEOTIDE SEQUENCE [LARGE SCALE GENOMIC DNA]</scope>
    <source>
        <strain evidence="4">CGMCC 1.6960</strain>
    </source>
</reference>
<protein>
    <submittedName>
        <fullName evidence="3">LLM class F420-dependent oxidoreductase</fullName>
    </submittedName>
</protein>
<dbReference type="InterPro" id="IPR023907">
    <property type="entry name" value="Non-F420_Flavin_OxRdtase"/>
</dbReference>
<dbReference type="PANTHER" id="PTHR43244:SF1">
    <property type="entry name" value="5,10-METHYLENETETRAHYDROMETHANOPTERIN REDUCTASE"/>
    <property type="match status" value="1"/>
</dbReference>
<dbReference type="SUPFAM" id="SSF51679">
    <property type="entry name" value="Bacterial luciferase-like"/>
    <property type="match status" value="1"/>
</dbReference>
<keyword evidence="1" id="KW-0560">Oxidoreductase</keyword>
<dbReference type="Pfam" id="PF00296">
    <property type="entry name" value="Bac_luciferase"/>
    <property type="match status" value="1"/>
</dbReference>
<dbReference type="PANTHER" id="PTHR43244">
    <property type="match status" value="1"/>
</dbReference>
<comment type="caution">
    <text evidence="3">The sequence shown here is derived from an EMBL/GenBank/DDBJ whole genome shotgun (WGS) entry which is preliminary data.</text>
</comment>
<evidence type="ECO:0000313" key="3">
    <source>
        <dbReference type="EMBL" id="GGN77421.1"/>
    </source>
</evidence>
<dbReference type="EMBL" id="BMLM01000001">
    <property type="protein sequence ID" value="GGN77421.1"/>
    <property type="molecule type" value="Genomic_DNA"/>
</dbReference>
<dbReference type="InterPro" id="IPR019945">
    <property type="entry name" value="F420_G6P_DH-rel"/>
</dbReference>
<gene>
    <name evidence="3" type="ORF">GCM10010968_02000</name>
</gene>
<proteinExistence type="predicted"/>
<evidence type="ECO:0000256" key="1">
    <source>
        <dbReference type="ARBA" id="ARBA00023002"/>
    </source>
</evidence>
<dbReference type="RefSeq" id="WP_188715101.1">
    <property type="nucleotide sequence ID" value="NZ_BAABBD010000001.1"/>
</dbReference>
<dbReference type="Gene3D" id="3.20.20.30">
    <property type="entry name" value="Luciferase-like domain"/>
    <property type="match status" value="1"/>
</dbReference>
<evidence type="ECO:0000313" key="4">
    <source>
        <dbReference type="Proteomes" id="UP000626982"/>
    </source>
</evidence>
<dbReference type="InterPro" id="IPR011251">
    <property type="entry name" value="Luciferase-like_dom"/>
</dbReference>
<dbReference type="NCBIfam" id="TIGR03885">
    <property type="entry name" value="flavin_revert"/>
    <property type="match status" value="1"/>
</dbReference>
<dbReference type="Proteomes" id="UP000626982">
    <property type="component" value="Unassembled WGS sequence"/>
</dbReference>
<name>A0ABQ2KCB8_9MICO</name>
<dbReference type="CDD" id="cd01097">
    <property type="entry name" value="Tetrahydromethanopterin_reductase"/>
    <property type="match status" value="1"/>
</dbReference>
<keyword evidence="4" id="KW-1185">Reference proteome</keyword>
<accession>A0ABQ2KCB8</accession>
<dbReference type="InterPro" id="IPR050564">
    <property type="entry name" value="F420-G6PD/mer"/>
</dbReference>
<organism evidence="3 4">
    <name type="scientific">Agrococcus terreus</name>
    <dbReference type="NCBI Taxonomy" id="574649"/>
    <lineage>
        <taxon>Bacteria</taxon>
        <taxon>Bacillati</taxon>
        <taxon>Actinomycetota</taxon>
        <taxon>Actinomycetes</taxon>
        <taxon>Micrococcales</taxon>
        <taxon>Microbacteriaceae</taxon>
        <taxon>Agrococcus</taxon>
    </lineage>
</organism>
<evidence type="ECO:0000259" key="2">
    <source>
        <dbReference type="Pfam" id="PF00296"/>
    </source>
</evidence>
<sequence>MPVLGFHASHEQLPPSRLLAAVQHAEAAGFDAAMCSDHLAPWSLRQAHSGFAFSWLAAALATTSLRFGVVTAPGQRYHPVVHAQALATLAEMFPGRFWAALGSGEAMNEHVTGDTWPEKPVRERRLRECVDVIRRLHAGEEVTHDGEVTVHRGRVWSLPEQPPRLLAAATTTASAARHAEWADGLITVAGDAGSLADIVAAYRDAGGRGPVAGQLHLSWAEDEAEALRIAREEWANGVITPPESWDIAFPEEFDRRSAGASEEDIRRAVHVSSDLSRHTTHIAGLLATGIDELYLHHVGEEQAPWIDAFGERVLPSLRVGA</sequence>
<dbReference type="NCBIfam" id="TIGR03557">
    <property type="entry name" value="F420_G6P_family"/>
    <property type="match status" value="1"/>
</dbReference>
<dbReference type="InterPro" id="IPR036661">
    <property type="entry name" value="Luciferase-like_sf"/>
</dbReference>